<feature type="compositionally biased region" description="Basic and acidic residues" evidence="1">
    <location>
        <begin position="179"/>
        <end position="195"/>
    </location>
</feature>
<accession>A0AAW6DGK1</accession>
<feature type="compositionally biased region" description="Basic and acidic residues" evidence="1">
    <location>
        <begin position="161"/>
        <end position="172"/>
    </location>
</feature>
<evidence type="ECO:0000256" key="2">
    <source>
        <dbReference type="SAM" id="Phobius"/>
    </source>
</evidence>
<keyword evidence="2" id="KW-0472">Membrane</keyword>
<feature type="transmembrane region" description="Helical" evidence="2">
    <location>
        <begin position="12"/>
        <end position="32"/>
    </location>
</feature>
<evidence type="ECO:0000256" key="1">
    <source>
        <dbReference type="SAM" id="MobiDB-lite"/>
    </source>
</evidence>
<comment type="caution">
    <text evidence="3">The sequence shown here is derived from an EMBL/GenBank/DDBJ whole genome shotgun (WGS) entry which is preliminary data.</text>
</comment>
<dbReference type="Proteomes" id="UP001212160">
    <property type="component" value="Unassembled WGS sequence"/>
</dbReference>
<feature type="compositionally biased region" description="Polar residues" evidence="1">
    <location>
        <begin position="49"/>
        <end position="63"/>
    </location>
</feature>
<dbReference type="AlphaFoldDB" id="A0AAW6DGK1"/>
<keyword evidence="2" id="KW-0812">Transmembrane</keyword>
<feature type="compositionally biased region" description="Basic and acidic residues" evidence="1">
    <location>
        <begin position="64"/>
        <end position="132"/>
    </location>
</feature>
<evidence type="ECO:0000313" key="3">
    <source>
        <dbReference type="EMBL" id="MDB8688870.1"/>
    </source>
</evidence>
<feature type="compositionally biased region" description="Basic and acidic residues" evidence="1">
    <location>
        <begin position="139"/>
        <end position="154"/>
    </location>
</feature>
<gene>
    <name evidence="3" type="ORF">PNW85_19955</name>
</gene>
<dbReference type="RefSeq" id="WP_272125184.1">
    <property type="nucleotide sequence ID" value="NZ_JAQMLA010000146.1"/>
</dbReference>
<sequence length="302" mass="33592">MKEMWKKYKRQIQIGGGICLIAALGIGGYVAANQDTTVQTKVETKQEAKSSNQKIAKTNSKDTASAKKTDPKQDTGKKEETKSEKTGEKEETIAKKSENSDNKKSTEKADKKESVKAEKETGKTESSSKPEQKPSQPESKPEQKPNKPQTKPEQKPSQPESKPEQKPSKPEQKPSQPESKPEKPQHTHTWQEKTHTVNHPEVGHNEQYVVKEAWTETVTEDVYDPWDCCNVCGADCTADPSGHMKQHALAGEGGGWHTEYYKTVTRTVEHPAEYGTRYVVDTPAWTETVSDGFFCTGCGAKK</sequence>
<protein>
    <submittedName>
        <fullName evidence="3">Uncharacterized protein</fullName>
    </submittedName>
</protein>
<dbReference type="EMBL" id="JAQMLA010000146">
    <property type="protein sequence ID" value="MDB8688870.1"/>
    <property type="molecule type" value="Genomic_DNA"/>
</dbReference>
<organism evidence="3 4">
    <name type="scientific">Mediterraneibacter gnavus</name>
    <name type="common">Ruminococcus gnavus</name>
    <dbReference type="NCBI Taxonomy" id="33038"/>
    <lineage>
        <taxon>Bacteria</taxon>
        <taxon>Bacillati</taxon>
        <taxon>Bacillota</taxon>
        <taxon>Clostridia</taxon>
        <taxon>Lachnospirales</taxon>
        <taxon>Lachnospiraceae</taxon>
        <taxon>Mediterraneibacter</taxon>
    </lineage>
</organism>
<proteinExistence type="predicted"/>
<feature type="region of interest" description="Disordered" evidence="1">
    <location>
        <begin position="40"/>
        <end position="204"/>
    </location>
</feature>
<reference evidence="3" key="1">
    <citation type="submission" date="2023-01" db="EMBL/GenBank/DDBJ databases">
        <title>Human gut microbiome strain richness.</title>
        <authorList>
            <person name="Chen-Liaw A."/>
        </authorList>
    </citation>
    <scope>NUCLEOTIDE SEQUENCE</scope>
    <source>
        <strain evidence="3">RTP21484st1_H11_RTP21484_190118</strain>
    </source>
</reference>
<evidence type="ECO:0000313" key="4">
    <source>
        <dbReference type="Proteomes" id="UP001212160"/>
    </source>
</evidence>
<name>A0AAW6DGK1_MEDGN</name>
<keyword evidence="2" id="KW-1133">Transmembrane helix</keyword>